<dbReference type="VEuPathDB" id="FungiDB:RhiirFUN_010410"/>
<name>A0A2N0Q8X1_9GLOM</name>
<evidence type="ECO:0000313" key="3">
    <source>
        <dbReference type="Proteomes" id="UP000232722"/>
    </source>
</evidence>
<accession>A0A2N0Q8X1</accession>
<evidence type="ECO:0000313" key="2">
    <source>
        <dbReference type="EMBL" id="PKC15528.1"/>
    </source>
</evidence>
<dbReference type="VEuPathDB" id="FungiDB:FUN_000571"/>
<dbReference type="VEuPathDB" id="FungiDB:FUN_007492"/>
<reference evidence="2 3" key="1">
    <citation type="submission" date="2016-04" db="EMBL/GenBank/DDBJ databases">
        <title>Genome analyses suggest a sexual origin of heterokaryosis in a supposedly ancient asexual fungus.</title>
        <authorList>
            <person name="Ropars J."/>
            <person name="Sedzielewska K."/>
            <person name="Noel J."/>
            <person name="Charron P."/>
            <person name="Farinelli L."/>
            <person name="Marton T."/>
            <person name="Kruger M."/>
            <person name="Pelin A."/>
            <person name="Brachmann A."/>
            <person name="Corradi N."/>
        </authorList>
    </citation>
    <scope>NUCLEOTIDE SEQUENCE [LARGE SCALE GENOMIC DNA]</scope>
    <source>
        <strain evidence="2 3">A5</strain>
    </source>
</reference>
<dbReference type="EMBL" id="LLXJ01000084">
    <property type="protein sequence ID" value="PKC15528.1"/>
    <property type="molecule type" value="Genomic_DNA"/>
</dbReference>
<dbReference type="VEuPathDB" id="FungiDB:RhiirFUN_015401"/>
<gene>
    <name evidence="2" type="ORF">RhiirA5_370603</name>
</gene>
<dbReference type="Proteomes" id="UP000232722">
    <property type="component" value="Unassembled WGS sequence"/>
</dbReference>
<dbReference type="AlphaFoldDB" id="A0A2N0Q8X1"/>
<comment type="caution">
    <text evidence="2">The sequence shown here is derived from an EMBL/GenBank/DDBJ whole genome shotgun (WGS) entry which is preliminary data.</text>
</comment>
<protein>
    <recommendedName>
        <fullName evidence="1">Transposable element P transposase-like RNase H domain-containing protein</fullName>
    </recommendedName>
</protein>
<dbReference type="InterPro" id="IPR048365">
    <property type="entry name" value="TNP-like_RNaseH_N"/>
</dbReference>
<dbReference type="Pfam" id="PF21787">
    <property type="entry name" value="TNP-like_RNaseH_N"/>
    <property type="match status" value="1"/>
</dbReference>
<feature type="domain" description="Transposable element P transposase-like RNase H" evidence="1">
    <location>
        <begin position="452"/>
        <end position="594"/>
    </location>
</feature>
<dbReference type="VEuPathDB" id="FungiDB:RhiirA1_467687"/>
<sequence length="1237" mass="144594">MKSENMKKKFSIGDLFSVTMKRVLNDYTNIQISKKTKFPEALQELYRLRPEFNGKLVYFFYKKTQYVEGLLVYDKKDKTFYVFDKKTNEKFSTFASWIKFLKNKRVFSGERSALVTIFFEPNSSSFNLASLLRTEQIPYWKNYNPTSIAEVTSLIKMLTNSNHKFFGVGIREIIDGIGVTFFENEQKLEKDLIIKWQKNLISYELYILGKSVKEINGIVTGIATERTLSEIDKTIHYVSMTRICIGQKTKENQSQHNETYRRIDCYLLVTETNIYENCQKLKNTLIKIKNRNQTNTLPVKVIHTSQEVLAKKIQLQRKKIVNKDQIIYNLQAQLQRKVEDEEERVSEELSQIAKKVSNKIMENKIDISSFNPIFQELIRIQSEKANGVRYHLMFIRWTISVYSRAGHATYEAMKGIMRLPSISTIKNYINENQQYSGWQNKTARHILEKMAIENIGNCGRIGFFSHDSFKIQKGLLWSQRDNCYVGYLDFENEKEELQSFMMQCEKELQTDNSSNLSVLEDHDQNLATQVHQIVWHSATCNFAYPIAYYGINTFTAHEINNILFQLAANLECIGIHTCGSICDDAGENRNHIKSFDWWASFWSLGDIVEVNIGKNNYERAKIVKTNLDRSKFTVCLLDPSSSSEFEIDRNLLRLPMPIKLNWEINDFCEFKSPKDNKWHKAVITNLDSAIQTYIIKILSTNEEWKMAVESQNIYIKPLYDAQDVENAMKAIDGLKEISAGTREFIHYSYLYRQIFHSKKPLEGLADFRFQTLKNILDWFVFRDKQKANNINWISPQCQFDLLLSIQGFLGMAEEIFKLYPNSIIEPRRVTAKMTSEIKSFNYGKSNHGGMEIDCLTHYLLLDDLFMGKIEIPISSVNNEINQQNQKISFLQEEHQWLFNLCLYNDEIISMLEKWKSDIKNIALKLIPKRKGSLWMAAWVSHLESSLNNYLCSGVWYLEFQKIISQNHSDTQRLVAYFLVRKVIEEIFKGDFHENRNVQDCADSTMTPRKIITLNQAESQKFSYIIGWVLFKLLKRDHIMNSHPKFWAMHTLLGALCEEKVEYVIKIKKQTTNIIPGSEFTQFMYYLESLVIDLFKKHNELGPNILHYVKNSLLSNLRLNQMFTTILKSSGDVGLENEEIGFIYERCITIYMRSHQKTWRDVNHYIPEKGTASLRESLKTMRSSHSTIENKKSSLMKKANLPTNPVHALEQLRVWAQLEKAEDSFAKMFSVSELLWII</sequence>
<evidence type="ECO:0000259" key="1">
    <source>
        <dbReference type="Pfam" id="PF21787"/>
    </source>
</evidence>
<proteinExistence type="predicted"/>
<organism evidence="2 3">
    <name type="scientific">Rhizophagus irregularis</name>
    <dbReference type="NCBI Taxonomy" id="588596"/>
    <lineage>
        <taxon>Eukaryota</taxon>
        <taxon>Fungi</taxon>
        <taxon>Fungi incertae sedis</taxon>
        <taxon>Mucoromycota</taxon>
        <taxon>Glomeromycotina</taxon>
        <taxon>Glomeromycetes</taxon>
        <taxon>Glomerales</taxon>
        <taxon>Glomeraceae</taxon>
        <taxon>Rhizophagus</taxon>
    </lineage>
</organism>
<reference evidence="2 3" key="2">
    <citation type="submission" date="2017-09" db="EMBL/GenBank/DDBJ databases">
        <title>Extensive intraspecific genome diversity in a model arbuscular mycorrhizal fungus.</title>
        <authorList>
            <person name="Chen E.C."/>
            <person name="Morin E."/>
            <person name="Beaudet D."/>
            <person name="Noel J."/>
            <person name="Ndikumana S."/>
            <person name="Charron P."/>
            <person name="St-Onge C."/>
            <person name="Giorgi J."/>
            <person name="Grigoriev I.V."/>
            <person name="Roux C."/>
            <person name="Martin F.M."/>
            <person name="Corradi N."/>
        </authorList>
    </citation>
    <scope>NUCLEOTIDE SEQUENCE [LARGE SCALE GENOMIC DNA]</scope>
    <source>
        <strain evidence="2 3">A5</strain>
    </source>
</reference>